<gene>
    <name evidence="2" type="ORF">DFR28_10828</name>
</gene>
<dbReference type="Pfam" id="PF05656">
    <property type="entry name" value="DUF805"/>
    <property type="match status" value="1"/>
</dbReference>
<dbReference type="RefSeq" id="WP_113955779.1">
    <property type="nucleotide sequence ID" value="NZ_QNRT01000008.1"/>
</dbReference>
<dbReference type="Proteomes" id="UP000253083">
    <property type="component" value="Unassembled WGS sequence"/>
</dbReference>
<evidence type="ECO:0000313" key="2">
    <source>
        <dbReference type="EMBL" id="RBP48299.1"/>
    </source>
</evidence>
<proteinExistence type="predicted"/>
<name>A0A395JHG4_9GAMM</name>
<comment type="caution">
    <text evidence="2">The sequence shown here is derived from an EMBL/GenBank/DDBJ whole genome shotgun (WGS) entry which is preliminary data.</text>
</comment>
<dbReference type="InterPro" id="IPR008523">
    <property type="entry name" value="DUF805"/>
</dbReference>
<dbReference type="InParanoid" id="A0A395JHG4"/>
<evidence type="ECO:0000256" key="1">
    <source>
        <dbReference type="SAM" id="Phobius"/>
    </source>
</evidence>
<dbReference type="OrthoDB" id="9812349at2"/>
<sequence length="104" mass="11145">MKAPSADVSAQHSDATCQPKVFTHKDRIDRLRCLAYGLASILIVFPVITLAGALVAVIGSGGENPLAKGLLIAIGVAAYLFLIVFSFIFAKRRFNDMDLSGYSE</sequence>
<keyword evidence="3" id="KW-1185">Reference proteome</keyword>
<dbReference type="AlphaFoldDB" id="A0A395JHG4"/>
<dbReference type="EMBL" id="QNRT01000008">
    <property type="protein sequence ID" value="RBP48299.1"/>
    <property type="molecule type" value="Genomic_DNA"/>
</dbReference>
<keyword evidence="1" id="KW-1133">Transmembrane helix</keyword>
<dbReference type="GO" id="GO:0016020">
    <property type="term" value="C:membrane"/>
    <property type="evidence" value="ECO:0007669"/>
    <property type="project" value="InterPro"/>
</dbReference>
<keyword evidence="1" id="KW-0472">Membrane</keyword>
<accession>A0A395JHG4</accession>
<organism evidence="2 3">
    <name type="scientific">Arenicella xantha</name>
    <dbReference type="NCBI Taxonomy" id="644221"/>
    <lineage>
        <taxon>Bacteria</taxon>
        <taxon>Pseudomonadati</taxon>
        <taxon>Pseudomonadota</taxon>
        <taxon>Gammaproteobacteria</taxon>
        <taxon>Arenicellales</taxon>
        <taxon>Arenicellaceae</taxon>
        <taxon>Arenicella</taxon>
    </lineage>
</organism>
<evidence type="ECO:0000313" key="3">
    <source>
        <dbReference type="Proteomes" id="UP000253083"/>
    </source>
</evidence>
<feature type="transmembrane region" description="Helical" evidence="1">
    <location>
        <begin position="34"/>
        <end position="58"/>
    </location>
</feature>
<feature type="transmembrane region" description="Helical" evidence="1">
    <location>
        <begin position="70"/>
        <end position="90"/>
    </location>
</feature>
<protein>
    <submittedName>
        <fullName evidence="2">Uncharacterized protein</fullName>
    </submittedName>
</protein>
<reference evidence="2 3" key="1">
    <citation type="submission" date="2018-06" db="EMBL/GenBank/DDBJ databases">
        <title>Genomic Encyclopedia of Type Strains, Phase IV (KMG-IV): sequencing the most valuable type-strain genomes for metagenomic binning, comparative biology and taxonomic classification.</title>
        <authorList>
            <person name="Goeker M."/>
        </authorList>
    </citation>
    <scope>NUCLEOTIDE SEQUENCE [LARGE SCALE GENOMIC DNA]</scope>
    <source>
        <strain evidence="2 3">DSM 24032</strain>
    </source>
</reference>
<keyword evidence="1" id="KW-0812">Transmembrane</keyword>